<reference evidence="1 2" key="1">
    <citation type="journal article" date="2017" name="Genome Announc.">
        <title>Complete Genome Sequence of Burkholderia stabilis FERMP-21014.</title>
        <authorList>
            <person name="Konishi K."/>
            <person name="Kumagai T."/>
            <person name="Sakasegawa S."/>
            <person name="Tamura T."/>
        </authorList>
    </citation>
    <scope>NUCLEOTIDE SEQUENCE [LARGE SCALE GENOMIC DNA]</scope>
    <source>
        <strain evidence="1 2">FERMP-21014</strain>
    </source>
</reference>
<dbReference type="AlphaFoldDB" id="A0A1Y1BR53"/>
<evidence type="ECO:0000313" key="1">
    <source>
        <dbReference type="EMBL" id="BAX62361.1"/>
    </source>
</evidence>
<evidence type="ECO:0000313" key="2">
    <source>
        <dbReference type="Proteomes" id="UP000218432"/>
    </source>
</evidence>
<organism evidence="1 2">
    <name type="scientific">Burkholderia stabilis</name>
    <dbReference type="NCBI Taxonomy" id="95485"/>
    <lineage>
        <taxon>Bacteria</taxon>
        <taxon>Pseudomonadati</taxon>
        <taxon>Pseudomonadota</taxon>
        <taxon>Betaproteobacteria</taxon>
        <taxon>Burkholderiales</taxon>
        <taxon>Burkholderiaceae</taxon>
        <taxon>Burkholderia</taxon>
        <taxon>Burkholderia cepacia complex</taxon>
    </lineage>
</organism>
<sequence length="56" mass="6568">MRLPVVKNRQHMFGEFFDDLAHGAIRSVMPRSARPRRDATRCDARLSRSVLWNSVR</sequence>
<accession>A0A1Y1BR53</accession>
<protein>
    <submittedName>
        <fullName evidence="1">Uncharacterized protein</fullName>
    </submittedName>
</protein>
<dbReference type="Proteomes" id="UP000218432">
    <property type="component" value="Chromosome 2"/>
</dbReference>
<name>A0A1Y1BR53_9BURK</name>
<gene>
    <name evidence="1" type="ORF">BSFP_052280</name>
</gene>
<dbReference type="EMBL" id="AP018112">
    <property type="protein sequence ID" value="BAX62361.1"/>
    <property type="molecule type" value="Genomic_DNA"/>
</dbReference>
<proteinExistence type="predicted"/>